<dbReference type="InterPro" id="IPR049326">
    <property type="entry name" value="Rhodopsin_dom_fungi"/>
</dbReference>
<feature type="transmembrane region" description="Helical" evidence="7">
    <location>
        <begin position="172"/>
        <end position="194"/>
    </location>
</feature>
<evidence type="ECO:0000259" key="8">
    <source>
        <dbReference type="Pfam" id="PF20684"/>
    </source>
</evidence>
<dbReference type="EMBL" id="JAQQWM010000008">
    <property type="protein sequence ID" value="KAK8054431.1"/>
    <property type="molecule type" value="Genomic_DNA"/>
</dbReference>
<gene>
    <name evidence="9" type="ORF">PG996_013732</name>
</gene>
<feature type="compositionally biased region" description="Polar residues" evidence="6">
    <location>
        <begin position="279"/>
        <end position="290"/>
    </location>
</feature>
<organism evidence="9 10">
    <name type="scientific">Apiospora saccharicola</name>
    <dbReference type="NCBI Taxonomy" id="335842"/>
    <lineage>
        <taxon>Eukaryota</taxon>
        <taxon>Fungi</taxon>
        <taxon>Dikarya</taxon>
        <taxon>Ascomycota</taxon>
        <taxon>Pezizomycotina</taxon>
        <taxon>Sordariomycetes</taxon>
        <taxon>Xylariomycetidae</taxon>
        <taxon>Amphisphaeriales</taxon>
        <taxon>Apiosporaceae</taxon>
        <taxon>Apiospora</taxon>
    </lineage>
</organism>
<name>A0ABR1U690_9PEZI</name>
<keyword evidence="2 7" id="KW-0812">Transmembrane</keyword>
<proteinExistence type="inferred from homology"/>
<evidence type="ECO:0000256" key="6">
    <source>
        <dbReference type="SAM" id="MobiDB-lite"/>
    </source>
</evidence>
<feature type="transmembrane region" description="Helical" evidence="7">
    <location>
        <begin position="46"/>
        <end position="70"/>
    </location>
</feature>
<dbReference type="Pfam" id="PF20684">
    <property type="entry name" value="Fung_rhodopsin"/>
    <property type="match status" value="1"/>
</dbReference>
<feature type="transmembrane region" description="Helical" evidence="7">
    <location>
        <begin position="12"/>
        <end position="34"/>
    </location>
</feature>
<comment type="caution">
    <text evidence="9">The sequence shown here is derived from an EMBL/GenBank/DDBJ whole genome shotgun (WGS) entry which is preliminary data.</text>
</comment>
<feature type="domain" description="Rhodopsin" evidence="8">
    <location>
        <begin position="30"/>
        <end position="267"/>
    </location>
</feature>
<reference evidence="9 10" key="1">
    <citation type="submission" date="2023-01" db="EMBL/GenBank/DDBJ databases">
        <title>Analysis of 21 Apiospora genomes using comparative genomics revels a genus with tremendous synthesis potential of carbohydrate active enzymes and secondary metabolites.</title>
        <authorList>
            <person name="Sorensen T."/>
        </authorList>
    </citation>
    <scope>NUCLEOTIDE SEQUENCE [LARGE SCALE GENOMIC DNA]</scope>
    <source>
        <strain evidence="9 10">CBS 83171</strain>
    </source>
</reference>
<feature type="transmembrane region" description="Helical" evidence="7">
    <location>
        <begin position="126"/>
        <end position="152"/>
    </location>
</feature>
<feature type="region of interest" description="Disordered" evidence="6">
    <location>
        <begin position="277"/>
        <end position="297"/>
    </location>
</feature>
<comment type="subcellular location">
    <subcellularLocation>
        <location evidence="1">Membrane</location>
        <topology evidence="1">Multi-pass membrane protein</topology>
    </subcellularLocation>
</comment>
<sequence length="344" mass="37092">MSVPTLPAGAILHLIVSTIFFTLDIIAVALRFWARLIQRKAVSANDYLIVASLVVTGGVNVIGYLLIGVGGVGKHQGDAAAKEIEMSLKLFVAAGPTWAVATALVKTSILSFYISIFRDPRLRVASYVMIACSCALVVGVFLQSFLICHPFAFNWNKTITSGSCADSQTALLAIAAVNLAIDLCILALPMPTLWKLQMSPKKKVSISAILAVGLVVCLFSSLRIKAVLDLAPTDFTYTVAEDLTFGALELQLGIINACLPLLRPIWKKLLGSSPWRSYKTPNSDKQTPSCDSKPHRPSAYKHLADDAYPLNNYHACITANQISPSAPDIETGSVMVHTTYEVRA</sequence>
<keyword evidence="4 7" id="KW-0472">Membrane</keyword>
<dbReference type="PANTHER" id="PTHR33048">
    <property type="entry name" value="PTH11-LIKE INTEGRAL MEMBRANE PROTEIN (AFU_ORTHOLOGUE AFUA_5G11245)"/>
    <property type="match status" value="1"/>
</dbReference>
<evidence type="ECO:0000256" key="5">
    <source>
        <dbReference type="ARBA" id="ARBA00038359"/>
    </source>
</evidence>
<accession>A0ABR1U690</accession>
<feature type="transmembrane region" description="Helical" evidence="7">
    <location>
        <begin position="206"/>
        <end position="224"/>
    </location>
</feature>
<evidence type="ECO:0000313" key="10">
    <source>
        <dbReference type="Proteomes" id="UP001446871"/>
    </source>
</evidence>
<keyword evidence="10" id="KW-1185">Reference proteome</keyword>
<feature type="transmembrane region" description="Helical" evidence="7">
    <location>
        <begin position="90"/>
        <end position="114"/>
    </location>
</feature>
<evidence type="ECO:0000256" key="2">
    <source>
        <dbReference type="ARBA" id="ARBA00022692"/>
    </source>
</evidence>
<comment type="similarity">
    <text evidence="5">Belongs to the SAT4 family.</text>
</comment>
<evidence type="ECO:0000256" key="1">
    <source>
        <dbReference type="ARBA" id="ARBA00004141"/>
    </source>
</evidence>
<dbReference type="PANTHER" id="PTHR33048:SF57">
    <property type="entry name" value="INTEGRAL MEMBRANE PROTEIN-RELATED"/>
    <property type="match status" value="1"/>
</dbReference>
<evidence type="ECO:0000256" key="4">
    <source>
        <dbReference type="ARBA" id="ARBA00023136"/>
    </source>
</evidence>
<protein>
    <recommendedName>
        <fullName evidence="8">Rhodopsin domain-containing protein</fullName>
    </recommendedName>
</protein>
<dbReference type="InterPro" id="IPR052337">
    <property type="entry name" value="SAT4-like"/>
</dbReference>
<evidence type="ECO:0000256" key="3">
    <source>
        <dbReference type="ARBA" id="ARBA00022989"/>
    </source>
</evidence>
<dbReference type="Proteomes" id="UP001446871">
    <property type="component" value="Unassembled WGS sequence"/>
</dbReference>
<evidence type="ECO:0000256" key="7">
    <source>
        <dbReference type="SAM" id="Phobius"/>
    </source>
</evidence>
<evidence type="ECO:0000313" key="9">
    <source>
        <dbReference type="EMBL" id="KAK8054431.1"/>
    </source>
</evidence>
<keyword evidence="3 7" id="KW-1133">Transmembrane helix</keyword>